<evidence type="ECO:0000256" key="6">
    <source>
        <dbReference type="SAM" id="Phobius"/>
    </source>
</evidence>
<evidence type="ECO:0000256" key="1">
    <source>
        <dbReference type="ARBA" id="ARBA00004141"/>
    </source>
</evidence>
<dbReference type="EMBL" id="CP000356">
    <property type="protein sequence ID" value="ABF54266.1"/>
    <property type="molecule type" value="Genomic_DNA"/>
</dbReference>
<dbReference type="PANTHER" id="PTHR11562:SF17">
    <property type="entry name" value="RE54080P-RELATED"/>
    <property type="match status" value="1"/>
</dbReference>
<keyword evidence="4 6" id="KW-1133">Transmembrane helix</keyword>
<dbReference type="Pfam" id="PF01545">
    <property type="entry name" value="Cation_efflux"/>
    <property type="match status" value="1"/>
</dbReference>
<keyword evidence="9" id="KW-1185">Reference proteome</keyword>
<keyword evidence="3" id="KW-0813">Transport</keyword>
<evidence type="ECO:0000256" key="4">
    <source>
        <dbReference type="ARBA" id="ARBA00022989"/>
    </source>
</evidence>
<evidence type="ECO:0000256" key="2">
    <source>
        <dbReference type="ARBA" id="ARBA00022692"/>
    </source>
</evidence>
<dbReference type="STRING" id="317655.Sala_2560"/>
<protein>
    <recommendedName>
        <fullName evidence="7">Cation efflux protein transmembrane domain-containing protein</fullName>
    </recommendedName>
</protein>
<accession>Q1GQ06</accession>
<evidence type="ECO:0000313" key="8">
    <source>
        <dbReference type="EMBL" id="ABF54266.1"/>
    </source>
</evidence>
<feature type="transmembrane region" description="Helical" evidence="6">
    <location>
        <begin position="119"/>
        <end position="138"/>
    </location>
</feature>
<dbReference type="eggNOG" id="COG1230">
    <property type="taxonomic scope" value="Bacteria"/>
</dbReference>
<keyword evidence="5 6" id="KW-0472">Membrane</keyword>
<evidence type="ECO:0000259" key="7">
    <source>
        <dbReference type="Pfam" id="PF01545"/>
    </source>
</evidence>
<dbReference type="GO" id="GO:0005385">
    <property type="term" value="F:zinc ion transmembrane transporter activity"/>
    <property type="evidence" value="ECO:0007669"/>
    <property type="project" value="TreeGrafter"/>
</dbReference>
<sequence>MVDSDEAGGCGCTGDSARAEKDPAYRRALWIVVLLNLGFGACEIVGGFIADSQALKADALDFMGDGTITLVGLIALGWTAAARARIALVQGIFLLTLGLGVIAVALWRALTAVAPEADLMGGIGVAALVVNVASAFVLSRFREGDANVRAVWLFSRNDALANVAVIVAAALVAWTGSAWPDLTVAAVIAALFLHSAYEILRGARTELRELTQTA</sequence>
<proteinExistence type="predicted"/>
<keyword evidence="2 6" id="KW-0812">Transmembrane</keyword>
<evidence type="ECO:0000256" key="3">
    <source>
        <dbReference type="ARBA" id="ARBA00022906"/>
    </source>
</evidence>
<keyword evidence="3" id="KW-0406">Ion transport</keyword>
<dbReference type="PANTHER" id="PTHR11562">
    <property type="entry name" value="CATION EFFLUX PROTEIN/ ZINC TRANSPORTER"/>
    <property type="match status" value="1"/>
</dbReference>
<comment type="subcellular location">
    <subcellularLocation>
        <location evidence="1">Membrane</location>
        <topology evidence="1">Multi-pass membrane protein</topology>
    </subcellularLocation>
</comment>
<dbReference type="RefSeq" id="WP_011542831.1">
    <property type="nucleotide sequence ID" value="NC_008048.1"/>
</dbReference>
<dbReference type="Proteomes" id="UP000006578">
    <property type="component" value="Chromosome"/>
</dbReference>
<gene>
    <name evidence="8" type="ordered locus">Sala_2560</name>
</gene>
<feature type="transmembrane region" description="Helical" evidence="6">
    <location>
        <begin position="28"/>
        <end position="50"/>
    </location>
</feature>
<name>Q1GQ06_SPHAL</name>
<evidence type="ECO:0000256" key="5">
    <source>
        <dbReference type="ARBA" id="ARBA00023136"/>
    </source>
</evidence>
<keyword evidence="3" id="KW-0862">Zinc</keyword>
<evidence type="ECO:0000313" key="9">
    <source>
        <dbReference type="Proteomes" id="UP000006578"/>
    </source>
</evidence>
<dbReference type="KEGG" id="sal:Sala_2560"/>
<dbReference type="Gene3D" id="1.20.1510.10">
    <property type="entry name" value="Cation efflux protein transmembrane domain"/>
    <property type="match status" value="1"/>
</dbReference>
<dbReference type="GO" id="GO:0005886">
    <property type="term" value="C:plasma membrane"/>
    <property type="evidence" value="ECO:0007669"/>
    <property type="project" value="TreeGrafter"/>
</dbReference>
<reference evidence="8 9" key="1">
    <citation type="journal article" date="2009" name="Proc. Natl. Acad. Sci. U.S.A.">
        <title>The genomic basis of trophic strategy in marine bacteria.</title>
        <authorList>
            <person name="Lauro F.M."/>
            <person name="McDougald D."/>
            <person name="Thomas T."/>
            <person name="Williams T.J."/>
            <person name="Egan S."/>
            <person name="Rice S."/>
            <person name="DeMaere M.Z."/>
            <person name="Ting L."/>
            <person name="Ertan H."/>
            <person name="Johnson J."/>
            <person name="Ferriera S."/>
            <person name="Lapidus A."/>
            <person name="Anderson I."/>
            <person name="Kyrpides N."/>
            <person name="Munk A.C."/>
            <person name="Detter C."/>
            <person name="Han C.S."/>
            <person name="Brown M.V."/>
            <person name="Robb F.T."/>
            <person name="Kjelleberg S."/>
            <person name="Cavicchioli R."/>
        </authorList>
    </citation>
    <scope>NUCLEOTIDE SEQUENCE [LARGE SCALE GENOMIC DNA]</scope>
    <source>
        <strain evidence="9">DSM 13593 / LMG 18877 / RB2256</strain>
    </source>
</reference>
<feature type="transmembrane region" description="Helical" evidence="6">
    <location>
        <begin position="88"/>
        <end position="107"/>
    </location>
</feature>
<dbReference type="HOGENOM" id="CLU_013430_8_0_5"/>
<organism evidence="8 9">
    <name type="scientific">Sphingopyxis alaskensis (strain DSM 13593 / LMG 18877 / RB2256)</name>
    <name type="common">Sphingomonas alaskensis</name>
    <dbReference type="NCBI Taxonomy" id="317655"/>
    <lineage>
        <taxon>Bacteria</taxon>
        <taxon>Pseudomonadati</taxon>
        <taxon>Pseudomonadota</taxon>
        <taxon>Alphaproteobacteria</taxon>
        <taxon>Sphingomonadales</taxon>
        <taxon>Sphingomonadaceae</taxon>
        <taxon>Sphingopyxis</taxon>
    </lineage>
</organism>
<keyword evidence="3" id="KW-0864">Zinc transport</keyword>
<feature type="transmembrane region" description="Helical" evidence="6">
    <location>
        <begin position="182"/>
        <end position="200"/>
    </location>
</feature>
<feature type="transmembrane region" description="Helical" evidence="6">
    <location>
        <begin position="62"/>
        <end position="81"/>
    </location>
</feature>
<dbReference type="OrthoDB" id="9799649at2"/>
<dbReference type="InterPro" id="IPR050681">
    <property type="entry name" value="CDF/SLC30A"/>
</dbReference>
<dbReference type="InterPro" id="IPR027469">
    <property type="entry name" value="Cation_efflux_TMD_sf"/>
</dbReference>
<feature type="transmembrane region" description="Helical" evidence="6">
    <location>
        <begin position="159"/>
        <end position="176"/>
    </location>
</feature>
<feature type="domain" description="Cation efflux protein transmembrane" evidence="7">
    <location>
        <begin position="29"/>
        <end position="206"/>
    </location>
</feature>
<dbReference type="SUPFAM" id="SSF161111">
    <property type="entry name" value="Cation efflux protein transmembrane domain-like"/>
    <property type="match status" value="1"/>
</dbReference>
<dbReference type="InterPro" id="IPR058533">
    <property type="entry name" value="Cation_efflux_TM"/>
</dbReference>
<dbReference type="AlphaFoldDB" id="Q1GQ06"/>